<protein>
    <submittedName>
        <fullName evidence="1">Uncharacterized protein</fullName>
    </submittedName>
</protein>
<dbReference type="AlphaFoldDB" id="A0A024URW4"/>
<name>A0A024URW4_9STRA</name>
<sequence>MCHRFRPFLSASITHFDLAFVMIADTRTIVACYFHALKRVLPHDSHLKQLEQLLVDEKMTDKPSSESILFSGTRLRCEELEAKLDALMTKLMGKTFHFRDDVFDAMSEVRQHEQFLCSLEEYIEADLPAKERFLTVNCAHMRTLIAVMMNFLKAQMHETLDEAAQTDVVLGPYRRHLTQAKKMLRNLHSVVVHRTNDVDLELAALNSAIAQAHEHISSFDPTLFHFGQEHLVEGMQRIVDGWNKVSREVRAIKRVRLGLSPAVSPVSGRPNSTDSS</sequence>
<organism evidence="1">
    <name type="scientific">Aphanomyces invadans</name>
    <dbReference type="NCBI Taxonomy" id="157072"/>
    <lineage>
        <taxon>Eukaryota</taxon>
        <taxon>Sar</taxon>
        <taxon>Stramenopiles</taxon>
        <taxon>Oomycota</taxon>
        <taxon>Saprolegniomycetes</taxon>
        <taxon>Saprolegniales</taxon>
        <taxon>Verrucalvaceae</taxon>
        <taxon>Aphanomyces</taxon>
    </lineage>
</organism>
<dbReference type="GeneID" id="20078671"/>
<gene>
    <name evidence="1" type="ORF">H310_01621</name>
</gene>
<reference evidence="1" key="1">
    <citation type="submission" date="2013-12" db="EMBL/GenBank/DDBJ databases">
        <title>The Genome Sequence of Aphanomyces invadans NJM9701.</title>
        <authorList>
            <consortium name="The Broad Institute Genomics Platform"/>
            <person name="Russ C."/>
            <person name="Tyler B."/>
            <person name="van West P."/>
            <person name="Dieguez-Uribeondo J."/>
            <person name="Young S.K."/>
            <person name="Zeng Q."/>
            <person name="Gargeya S."/>
            <person name="Fitzgerald M."/>
            <person name="Abouelleil A."/>
            <person name="Alvarado L."/>
            <person name="Chapman S.B."/>
            <person name="Gainer-Dewar J."/>
            <person name="Goldberg J."/>
            <person name="Griggs A."/>
            <person name="Gujja S."/>
            <person name="Hansen M."/>
            <person name="Howarth C."/>
            <person name="Imamovic A."/>
            <person name="Ireland A."/>
            <person name="Larimer J."/>
            <person name="McCowan C."/>
            <person name="Murphy C."/>
            <person name="Pearson M."/>
            <person name="Poon T.W."/>
            <person name="Priest M."/>
            <person name="Roberts A."/>
            <person name="Saif S."/>
            <person name="Shea T."/>
            <person name="Sykes S."/>
            <person name="Wortman J."/>
            <person name="Nusbaum C."/>
            <person name="Birren B."/>
        </authorList>
    </citation>
    <scope>NUCLEOTIDE SEQUENCE [LARGE SCALE GENOMIC DNA]</scope>
    <source>
        <strain evidence="1">NJM9701</strain>
    </source>
</reference>
<proteinExistence type="predicted"/>
<dbReference type="OrthoDB" id="73309at2759"/>
<dbReference type="RefSeq" id="XP_008863001.1">
    <property type="nucleotide sequence ID" value="XM_008864779.1"/>
</dbReference>
<evidence type="ECO:0000313" key="1">
    <source>
        <dbReference type="EMBL" id="ETW09196.1"/>
    </source>
</evidence>
<accession>A0A024URW4</accession>
<dbReference type="VEuPathDB" id="FungiDB:H310_01621"/>
<dbReference type="EMBL" id="KI913953">
    <property type="protein sequence ID" value="ETW09196.1"/>
    <property type="molecule type" value="Genomic_DNA"/>
</dbReference>